<evidence type="ECO:0000256" key="1">
    <source>
        <dbReference type="ARBA" id="ARBA00005859"/>
    </source>
</evidence>
<dbReference type="UniPathway" id="UPA00253">
    <property type="reaction ID" value="UER00333"/>
</dbReference>
<evidence type="ECO:0000256" key="8">
    <source>
        <dbReference type="HAMAP-Rule" id="MF_00193"/>
    </source>
</evidence>
<dbReference type="OrthoDB" id="9803818at2"/>
<dbReference type="EMBL" id="SOCN01000001">
    <property type="protein sequence ID" value="TDV24449.1"/>
    <property type="molecule type" value="Genomic_DNA"/>
</dbReference>
<dbReference type="EC" id="6.3.1.5" evidence="8 10"/>
<dbReference type="Proteomes" id="UP000295757">
    <property type="component" value="Unassembled WGS sequence"/>
</dbReference>
<dbReference type="GO" id="GO:0004359">
    <property type="term" value="F:glutaminase activity"/>
    <property type="evidence" value="ECO:0007669"/>
    <property type="project" value="InterPro"/>
</dbReference>
<dbReference type="HAMAP" id="MF_00193">
    <property type="entry name" value="NadE_ammonia_dep"/>
    <property type="match status" value="1"/>
</dbReference>
<comment type="pathway">
    <text evidence="8">Cofactor biosynthesis; NAD(+) biosynthesis; NAD(+) from deamido-NAD(+) (ammonia route): step 1/1.</text>
</comment>
<evidence type="ECO:0000313" key="13">
    <source>
        <dbReference type="Proteomes" id="UP000295757"/>
    </source>
</evidence>
<feature type="binding site" description="in other chain" evidence="8">
    <location>
        <position position="126"/>
    </location>
    <ligand>
        <name>deamido-NAD(+)</name>
        <dbReference type="ChEBI" id="CHEBI:58437"/>
        <note>ligand shared between two neighboring subunits</note>
    </ligand>
</feature>
<accession>A0A4R7UDE7</accession>
<dbReference type="PANTHER" id="PTHR23090:SF9">
    <property type="entry name" value="GLUTAMINE-DEPENDENT NAD(+) SYNTHETASE"/>
    <property type="match status" value="1"/>
</dbReference>
<feature type="binding site" evidence="8">
    <location>
        <begin position="45"/>
        <end position="52"/>
    </location>
    <ligand>
        <name>ATP</name>
        <dbReference type="ChEBI" id="CHEBI:30616"/>
    </ligand>
</feature>
<protein>
    <recommendedName>
        <fullName evidence="8 10">NH(3)-dependent NAD(+) synthetase</fullName>
        <ecNumber evidence="8 10">6.3.1.5</ecNumber>
    </recommendedName>
</protein>
<comment type="subunit">
    <text evidence="8">Homodimer.</text>
</comment>
<dbReference type="InterPro" id="IPR022926">
    <property type="entry name" value="NH(3)-dep_NAD(+)_synth"/>
</dbReference>
<feature type="binding site" evidence="8">
    <location>
        <position position="166"/>
    </location>
    <ligand>
        <name>deamido-NAD(+)</name>
        <dbReference type="ChEBI" id="CHEBI:58437"/>
        <note>ligand shared between two neighboring subunits</note>
    </ligand>
</feature>
<feature type="binding site" evidence="8">
    <location>
        <position position="175"/>
    </location>
    <ligand>
        <name>ATP</name>
        <dbReference type="ChEBI" id="CHEBI:30616"/>
    </ligand>
</feature>
<gene>
    <name evidence="8" type="primary">nadE</name>
    <name evidence="12" type="ORF">BCF59_0419</name>
</gene>
<dbReference type="SUPFAM" id="SSF52402">
    <property type="entry name" value="Adenine nucleotide alpha hydrolases-like"/>
    <property type="match status" value="1"/>
</dbReference>
<evidence type="ECO:0000256" key="10">
    <source>
        <dbReference type="RuleBase" id="RU003812"/>
    </source>
</evidence>
<feature type="binding site" description="in other chain" evidence="8">
    <location>
        <position position="159"/>
    </location>
    <ligand>
        <name>deamido-NAD(+)</name>
        <dbReference type="ChEBI" id="CHEBI:58437"/>
        <note>ligand shared between two neighboring subunits</note>
    </ligand>
</feature>
<feature type="binding site" evidence="8">
    <location>
        <position position="146"/>
    </location>
    <ligand>
        <name>ATP</name>
        <dbReference type="ChEBI" id="CHEBI:30616"/>
    </ligand>
</feature>
<keyword evidence="13" id="KW-1185">Reference proteome</keyword>
<dbReference type="GO" id="GO:0005524">
    <property type="term" value="F:ATP binding"/>
    <property type="evidence" value="ECO:0007669"/>
    <property type="project" value="UniProtKB-UniRule"/>
</dbReference>
<evidence type="ECO:0000256" key="4">
    <source>
        <dbReference type="ARBA" id="ARBA00022741"/>
    </source>
</evidence>
<dbReference type="CDD" id="cd00553">
    <property type="entry name" value="NAD_synthase"/>
    <property type="match status" value="1"/>
</dbReference>
<dbReference type="InterPro" id="IPR003694">
    <property type="entry name" value="NAD_synthase"/>
</dbReference>
<evidence type="ECO:0000256" key="9">
    <source>
        <dbReference type="RuleBase" id="RU003811"/>
    </source>
</evidence>
<comment type="similarity">
    <text evidence="1 8 9">Belongs to the NAD synthetase family.</text>
</comment>
<evidence type="ECO:0000259" key="11">
    <source>
        <dbReference type="Pfam" id="PF02540"/>
    </source>
</evidence>
<keyword evidence="5 8" id="KW-0067">ATP-binding</keyword>
<keyword evidence="7 8" id="KW-0520">NAD</keyword>
<reference evidence="12 13" key="1">
    <citation type="submission" date="2019-03" db="EMBL/GenBank/DDBJ databases">
        <title>Genomic Encyclopedia of Archaeal and Bacterial Type Strains, Phase II (KMG-II): from individual species to whole genera.</title>
        <authorList>
            <person name="Goeker M."/>
        </authorList>
    </citation>
    <scope>NUCLEOTIDE SEQUENCE [LARGE SCALE GENOMIC DNA]</scope>
    <source>
        <strain evidence="12 13">ATCC 35214</strain>
    </source>
</reference>
<dbReference type="GO" id="GO:0008795">
    <property type="term" value="F:NAD+ synthase activity"/>
    <property type="evidence" value="ECO:0007669"/>
    <property type="project" value="UniProtKB-UniRule"/>
</dbReference>
<keyword evidence="3 8" id="KW-0479">Metal-binding</keyword>
<dbReference type="RefSeq" id="WP_134110746.1">
    <property type="nucleotide sequence ID" value="NZ_SOCN01000001.1"/>
</dbReference>
<dbReference type="PANTHER" id="PTHR23090">
    <property type="entry name" value="NH 3 /GLUTAMINE-DEPENDENT NAD + SYNTHETASE"/>
    <property type="match status" value="1"/>
</dbReference>
<comment type="function">
    <text evidence="8">Catalyzes the ATP-dependent amidation of deamido-NAD to form NAD. Uses ammonia as a nitrogen source.</text>
</comment>
<dbReference type="InterPro" id="IPR014729">
    <property type="entry name" value="Rossmann-like_a/b/a_fold"/>
</dbReference>
<dbReference type="Pfam" id="PF02540">
    <property type="entry name" value="NAD_synthase"/>
    <property type="match status" value="1"/>
</dbReference>
<feature type="binding site" evidence="8">
    <location>
        <position position="197"/>
    </location>
    <ligand>
        <name>ATP</name>
        <dbReference type="ChEBI" id="CHEBI:30616"/>
    </ligand>
</feature>
<evidence type="ECO:0000256" key="7">
    <source>
        <dbReference type="ARBA" id="ARBA00023027"/>
    </source>
</evidence>
<dbReference type="GO" id="GO:0003952">
    <property type="term" value="F:NAD+ synthase (glutamine-hydrolyzing) activity"/>
    <property type="evidence" value="ECO:0007669"/>
    <property type="project" value="InterPro"/>
</dbReference>
<comment type="catalytic activity">
    <reaction evidence="8 10">
        <text>deamido-NAD(+) + NH4(+) + ATP = AMP + diphosphate + NAD(+) + H(+)</text>
        <dbReference type="Rhea" id="RHEA:21188"/>
        <dbReference type="ChEBI" id="CHEBI:15378"/>
        <dbReference type="ChEBI" id="CHEBI:28938"/>
        <dbReference type="ChEBI" id="CHEBI:30616"/>
        <dbReference type="ChEBI" id="CHEBI:33019"/>
        <dbReference type="ChEBI" id="CHEBI:57540"/>
        <dbReference type="ChEBI" id="CHEBI:58437"/>
        <dbReference type="ChEBI" id="CHEBI:456215"/>
        <dbReference type="EC" id="6.3.1.5"/>
    </reaction>
</comment>
<dbReference type="GO" id="GO:0009435">
    <property type="term" value="P:NAD+ biosynthetic process"/>
    <property type="evidence" value="ECO:0007669"/>
    <property type="project" value="UniProtKB-UniRule"/>
</dbReference>
<keyword evidence="6 8" id="KW-0460">Magnesium</keyword>
<dbReference type="Gene3D" id="3.40.50.620">
    <property type="entry name" value="HUPs"/>
    <property type="match status" value="1"/>
</dbReference>
<keyword evidence="2 8" id="KW-0436">Ligase</keyword>
<sequence>MSLITKYNGFSYSFDEQKAKKYIKTIQRFLANKLKQSNSNGFVVGISGGIDSALTYALAHSVAPKHTFGFVMPIQKMTQEDLKHIQQLESDFHTKFETINLTETFNTISKQLKLSNSLAIANIKPRLRMTTLYAKAQENNSLVLGTDNADEIYIGYFTKYGDGGADLLPICQLTKAEVGFLAKLLKVPDSIINKKPSAGLWDGQTDENELGFSYQELDFYLNHLNQPSEIKKYLSQGTIKKIQYKHKISQHKRDKIYKPNKVR</sequence>
<evidence type="ECO:0000256" key="5">
    <source>
        <dbReference type="ARBA" id="ARBA00022840"/>
    </source>
</evidence>
<evidence type="ECO:0000313" key="12">
    <source>
        <dbReference type="EMBL" id="TDV24449.1"/>
    </source>
</evidence>
<evidence type="ECO:0000256" key="2">
    <source>
        <dbReference type="ARBA" id="ARBA00022598"/>
    </source>
</evidence>
<organism evidence="12 13">
    <name type="scientific">Mycoplasmopsis mustelae</name>
    <dbReference type="NCBI Taxonomy" id="171289"/>
    <lineage>
        <taxon>Bacteria</taxon>
        <taxon>Bacillati</taxon>
        <taxon>Mycoplasmatota</taxon>
        <taxon>Mycoplasmoidales</taxon>
        <taxon>Metamycoplasmataceae</taxon>
        <taxon>Mycoplasmopsis</taxon>
    </lineage>
</organism>
<dbReference type="InterPro" id="IPR022310">
    <property type="entry name" value="NAD/GMP_synthase"/>
</dbReference>
<feature type="binding site" description="in other chain" evidence="8">
    <location>
        <begin position="251"/>
        <end position="252"/>
    </location>
    <ligand>
        <name>deamido-NAD(+)</name>
        <dbReference type="ChEBI" id="CHEBI:58437"/>
        <note>ligand shared between two neighboring subunits</note>
    </ligand>
</feature>
<evidence type="ECO:0000256" key="6">
    <source>
        <dbReference type="ARBA" id="ARBA00022842"/>
    </source>
</evidence>
<evidence type="ECO:0000256" key="3">
    <source>
        <dbReference type="ARBA" id="ARBA00022723"/>
    </source>
</evidence>
<dbReference type="NCBIfam" id="TIGR00552">
    <property type="entry name" value="nadE"/>
    <property type="match status" value="1"/>
</dbReference>
<dbReference type="GO" id="GO:0005737">
    <property type="term" value="C:cytoplasm"/>
    <property type="evidence" value="ECO:0007669"/>
    <property type="project" value="InterPro"/>
</dbReference>
<feature type="binding site" evidence="8">
    <location>
        <position position="151"/>
    </location>
    <ligand>
        <name>Mg(2+)</name>
        <dbReference type="ChEBI" id="CHEBI:18420"/>
    </ligand>
</feature>
<dbReference type="GO" id="GO:0046872">
    <property type="term" value="F:metal ion binding"/>
    <property type="evidence" value="ECO:0007669"/>
    <property type="project" value="UniProtKB-KW"/>
</dbReference>
<keyword evidence="4 8" id="KW-0547">Nucleotide-binding</keyword>
<dbReference type="AlphaFoldDB" id="A0A4R7UDE7"/>
<comment type="caution">
    <text evidence="12">The sequence shown here is derived from an EMBL/GenBank/DDBJ whole genome shotgun (WGS) entry which is preliminary data.</text>
</comment>
<feature type="domain" description="NAD/GMP synthase" evidence="11">
    <location>
        <begin position="23"/>
        <end position="254"/>
    </location>
</feature>
<proteinExistence type="inferred from homology"/>
<name>A0A4R7UDE7_9BACT</name>
<feature type="binding site" evidence="8">
    <location>
        <position position="51"/>
    </location>
    <ligand>
        <name>Mg(2+)</name>
        <dbReference type="ChEBI" id="CHEBI:18420"/>
    </ligand>
</feature>